<keyword evidence="2" id="KW-1185">Reference proteome</keyword>
<proteinExistence type="predicted"/>
<dbReference type="RefSeq" id="WP_117397078.1">
    <property type="nucleotide sequence ID" value="NZ_CP021332.1"/>
</dbReference>
<dbReference type="InterPro" id="IPR050194">
    <property type="entry name" value="Glycosyltransferase_grp1"/>
</dbReference>
<reference evidence="1 2" key="1">
    <citation type="submission" date="2017-05" db="EMBL/GenBank/DDBJ databases">
        <title>Genome Analysis of Maritalea myrionectae HL2708#5.</title>
        <authorList>
            <consortium name="Cotde Inc.-PKNU"/>
            <person name="Jang D."/>
            <person name="Oh H.-M."/>
        </authorList>
    </citation>
    <scope>NUCLEOTIDE SEQUENCE [LARGE SCALE GENOMIC DNA]</scope>
    <source>
        <strain evidence="1 2">HL2708#5</strain>
        <plasmid evidence="2">phl2708y3</plasmid>
    </source>
</reference>
<dbReference type="Pfam" id="PF13692">
    <property type="entry name" value="Glyco_trans_1_4"/>
    <property type="match status" value="1"/>
</dbReference>
<dbReference type="Gene3D" id="3.40.50.2000">
    <property type="entry name" value="Glycogen Phosphorylase B"/>
    <property type="match status" value="2"/>
</dbReference>
<name>A0A2R4MJH8_9HYPH</name>
<evidence type="ECO:0008006" key="3">
    <source>
        <dbReference type="Google" id="ProtNLM"/>
    </source>
</evidence>
<dbReference type="PANTHER" id="PTHR45947">
    <property type="entry name" value="SULFOQUINOVOSYL TRANSFERASE SQD2"/>
    <property type="match status" value="1"/>
</dbReference>
<dbReference type="EMBL" id="CP021332">
    <property type="protein sequence ID" value="AVX06120.1"/>
    <property type="molecule type" value="Genomic_DNA"/>
</dbReference>
<dbReference type="PANTHER" id="PTHR45947:SF3">
    <property type="entry name" value="SULFOQUINOVOSYL TRANSFERASE SQD2"/>
    <property type="match status" value="1"/>
</dbReference>
<gene>
    <name evidence="1" type="ORF">MXMO3_03617</name>
</gene>
<dbReference type="SUPFAM" id="SSF53756">
    <property type="entry name" value="UDP-Glycosyltransferase/glycogen phosphorylase"/>
    <property type="match status" value="1"/>
</dbReference>
<accession>A0A2R4MJH8</accession>
<dbReference type="GO" id="GO:0016758">
    <property type="term" value="F:hexosyltransferase activity"/>
    <property type="evidence" value="ECO:0007669"/>
    <property type="project" value="TreeGrafter"/>
</dbReference>
<organism evidence="1 2">
    <name type="scientific">Maritalea myrionectae</name>
    <dbReference type="NCBI Taxonomy" id="454601"/>
    <lineage>
        <taxon>Bacteria</taxon>
        <taxon>Pseudomonadati</taxon>
        <taxon>Pseudomonadota</taxon>
        <taxon>Alphaproteobacteria</taxon>
        <taxon>Hyphomicrobiales</taxon>
        <taxon>Devosiaceae</taxon>
        <taxon>Maritalea</taxon>
    </lineage>
</organism>
<evidence type="ECO:0000313" key="2">
    <source>
        <dbReference type="Proteomes" id="UP000258927"/>
    </source>
</evidence>
<protein>
    <recommendedName>
        <fullName evidence="3">Glycosyltransferase subfamily 4-like N-terminal domain-containing protein</fullName>
    </recommendedName>
</protein>
<sequence length="410" mass="45908">MKIWVVRDLEPLQTDANNPRPMRAGMLAMTLAKRGHEVVWFTSSFNHYSKLHRCTQDCTIEIVPGLKAQVFKCLGYKSNISLRRVAHNYQFAHKFSRYCSRMADSELPDVILADLPTTEAAKSAVKFGRKHSIPTILSIRDLWPDFFLRFLSPISRVPAYLGLAPMRYQVRYACANTTSLVGISKAYLAWGQAKGARVDTSNDRVFPLGAPKPITLSAASVEENLRLLSIDSSKTLVVFIGSWGKTYDLEFLKNICLAMSKSKDIQFVIAGDYESQPELAKELASLENTVLPGWLNSEQISAVLTRATIGLLPYMETAPQGLPNKVFEYYAYGVFQIAFLEGEVSNFYKETNAGLALTNRSMDYVCAELSKQIAVAKARKEALRAGFEKDFSADVVYTRMCMHIEDIVST</sequence>
<dbReference type="Proteomes" id="UP000258927">
    <property type="component" value="Plasmid pHL2708Y3"/>
</dbReference>
<dbReference type="AlphaFoldDB" id="A0A2R4MJH8"/>
<evidence type="ECO:0000313" key="1">
    <source>
        <dbReference type="EMBL" id="AVX06120.1"/>
    </source>
</evidence>
<dbReference type="KEGG" id="mmyr:MXMO3_03617"/>
<keyword evidence="1" id="KW-0614">Plasmid</keyword>
<geneLocation type="plasmid" evidence="2">
    <name>phl2708y3</name>
</geneLocation>